<evidence type="ECO:0000256" key="3">
    <source>
        <dbReference type="ARBA" id="ARBA00023080"/>
    </source>
</evidence>
<comment type="caution">
    <text evidence="5">The sequence shown here is derived from an EMBL/GenBank/DDBJ whole genome shotgun (WGS) entry which is preliminary data.</text>
</comment>
<dbReference type="Pfam" id="PF01725">
    <property type="entry name" value="Ham1p_like"/>
    <property type="match status" value="1"/>
</dbReference>
<dbReference type="CDD" id="cd00515">
    <property type="entry name" value="HAM1"/>
    <property type="match status" value="1"/>
</dbReference>
<evidence type="ECO:0000313" key="5">
    <source>
        <dbReference type="EMBL" id="EEK17113.1"/>
    </source>
</evidence>
<dbReference type="PANTHER" id="PTHR11067">
    <property type="entry name" value="INOSINE TRIPHOSPHATE PYROPHOSPHATASE/HAM1 PROTEIN"/>
    <property type="match status" value="1"/>
</dbReference>
<keyword evidence="6" id="KW-1185">Reference proteome</keyword>
<evidence type="ECO:0000256" key="2">
    <source>
        <dbReference type="ARBA" id="ARBA00022801"/>
    </source>
</evidence>
<proteinExistence type="inferred from homology"/>
<name>C2MB13_9PORP</name>
<reference evidence="5 6" key="1">
    <citation type="submission" date="2009-04" db="EMBL/GenBank/DDBJ databases">
        <authorList>
            <person name="Sebastian Y."/>
            <person name="Madupu R."/>
            <person name="Durkin A.S."/>
            <person name="Torralba M."/>
            <person name="Methe B."/>
            <person name="Sutton G.G."/>
            <person name="Strausberg R.L."/>
            <person name="Nelson K.E."/>
        </authorList>
    </citation>
    <scope>NUCLEOTIDE SEQUENCE [LARGE SCALE GENOMIC DNA]</scope>
    <source>
        <strain evidence="5 6">60-3</strain>
    </source>
</reference>
<evidence type="ECO:0000313" key="6">
    <source>
        <dbReference type="Proteomes" id="UP000003303"/>
    </source>
</evidence>
<evidence type="ECO:0000256" key="1">
    <source>
        <dbReference type="ARBA" id="ARBA00008023"/>
    </source>
</evidence>
<protein>
    <submittedName>
        <fullName evidence="5">Ham1 family protein</fullName>
    </submittedName>
</protein>
<dbReference type="Proteomes" id="UP000003303">
    <property type="component" value="Unassembled WGS sequence"/>
</dbReference>
<dbReference type="InterPro" id="IPR029001">
    <property type="entry name" value="ITPase-like_fam"/>
</dbReference>
<dbReference type="Gene3D" id="3.90.950.10">
    <property type="match status" value="1"/>
</dbReference>
<dbReference type="SUPFAM" id="SSF52972">
    <property type="entry name" value="ITPase-like"/>
    <property type="match status" value="1"/>
</dbReference>
<keyword evidence="2" id="KW-0378">Hydrolase</keyword>
<gene>
    <name evidence="5" type="ORF">PORUE0001_1026</name>
</gene>
<dbReference type="eggNOG" id="COG0127">
    <property type="taxonomic scope" value="Bacteria"/>
</dbReference>
<dbReference type="EMBL" id="ACLR01000118">
    <property type="protein sequence ID" value="EEK17113.1"/>
    <property type="molecule type" value="Genomic_DNA"/>
</dbReference>
<dbReference type="GO" id="GO:0009117">
    <property type="term" value="P:nucleotide metabolic process"/>
    <property type="evidence" value="ECO:0007669"/>
    <property type="project" value="UniProtKB-KW"/>
</dbReference>
<keyword evidence="3" id="KW-0546">Nucleotide metabolism</keyword>
<comment type="similarity">
    <text evidence="1">Belongs to the HAM1 NTPase family.</text>
</comment>
<feature type="compositionally biased region" description="Basic residues" evidence="4">
    <location>
        <begin position="15"/>
        <end position="27"/>
    </location>
</feature>
<dbReference type="PANTHER" id="PTHR11067:SF9">
    <property type="entry name" value="INOSINE TRIPHOSPHATE PYROPHOSPHATASE"/>
    <property type="match status" value="1"/>
</dbReference>
<dbReference type="STRING" id="596327.PORUE0001_1026"/>
<evidence type="ECO:0000256" key="4">
    <source>
        <dbReference type="SAM" id="MobiDB-lite"/>
    </source>
</evidence>
<dbReference type="GO" id="GO:0047429">
    <property type="term" value="F:nucleoside triphosphate diphosphatase activity"/>
    <property type="evidence" value="ECO:0007669"/>
    <property type="project" value="InterPro"/>
</dbReference>
<feature type="region of interest" description="Disordered" evidence="4">
    <location>
        <begin position="15"/>
        <end position="39"/>
    </location>
</feature>
<dbReference type="GO" id="GO:0009143">
    <property type="term" value="P:nucleoside triphosphate catabolic process"/>
    <property type="evidence" value="ECO:0007669"/>
    <property type="project" value="InterPro"/>
</dbReference>
<organism evidence="5 6">
    <name type="scientific">Porphyromonas uenonis 60-3</name>
    <dbReference type="NCBI Taxonomy" id="596327"/>
    <lineage>
        <taxon>Bacteria</taxon>
        <taxon>Pseudomonadati</taxon>
        <taxon>Bacteroidota</taxon>
        <taxon>Bacteroidia</taxon>
        <taxon>Bacteroidales</taxon>
        <taxon>Porphyromonadaceae</taxon>
        <taxon>Porphyromonas</taxon>
    </lineage>
</organism>
<accession>C2MB13</accession>
<dbReference type="InterPro" id="IPR002637">
    <property type="entry name" value="RdgB/HAM1"/>
</dbReference>
<sequence length="173" mass="19303">MRSALSLFARTLHSSRRKRLHAPRQCHHQGASGSTTSTTSPALQMIRGLFVEALGGDPGVHSARYAGRDGDDVANRKHLLDSLASHPEPWRAYFECVIVLIDSQGEQHHFVGHVAGRIIDHEEGTEGFGYDSLFVPEDFDKTFAMMSPQEKNAISHRTRAVDQLRTYLTQHSL</sequence>
<dbReference type="GO" id="GO:0005829">
    <property type="term" value="C:cytosol"/>
    <property type="evidence" value="ECO:0007669"/>
    <property type="project" value="TreeGrafter"/>
</dbReference>
<dbReference type="AlphaFoldDB" id="C2MB13"/>